<keyword evidence="5" id="KW-1185">Reference proteome</keyword>
<protein>
    <submittedName>
        <fullName evidence="4">Amidase</fullName>
    </submittedName>
</protein>
<dbReference type="SUPFAM" id="SSF75304">
    <property type="entry name" value="Amidase signature (AS) enzymes"/>
    <property type="match status" value="2"/>
</dbReference>
<comment type="similarity">
    <text evidence="1">Belongs to the amidase family.</text>
</comment>
<dbReference type="RefSeq" id="WP_378267157.1">
    <property type="nucleotide sequence ID" value="NZ_JBHUKR010000011.1"/>
</dbReference>
<dbReference type="PANTHER" id="PTHR11895">
    <property type="entry name" value="TRANSAMIDASE"/>
    <property type="match status" value="1"/>
</dbReference>
<evidence type="ECO:0000313" key="5">
    <source>
        <dbReference type="Proteomes" id="UP001597417"/>
    </source>
</evidence>
<gene>
    <name evidence="4" type="ORF">ACFSXZ_22695</name>
</gene>
<dbReference type="EMBL" id="JBHUKR010000011">
    <property type="protein sequence ID" value="MFD2419143.1"/>
    <property type="molecule type" value="Genomic_DNA"/>
</dbReference>
<dbReference type="InterPro" id="IPR000120">
    <property type="entry name" value="Amidase"/>
</dbReference>
<feature type="compositionally biased region" description="Polar residues" evidence="2">
    <location>
        <begin position="213"/>
        <end position="224"/>
    </location>
</feature>
<name>A0ABW5FWG3_9PSEU</name>
<accession>A0ABW5FWG3</accession>
<proteinExistence type="inferred from homology"/>
<dbReference type="Proteomes" id="UP001597417">
    <property type="component" value="Unassembled WGS sequence"/>
</dbReference>
<feature type="region of interest" description="Disordered" evidence="2">
    <location>
        <begin position="200"/>
        <end position="255"/>
    </location>
</feature>
<organism evidence="4 5">
    <name type="scientific">Amycolatopsis pigmentata</name>
    <dbReference type="NCBI Taxonomy" id="450801"/>
    <lineage>
        <taxon>Bacteria</taxon>
        <taxon>Bacillati</taxon>
        <taxon>Actinomycetota</taxon>
        <taxon>Actinomycetes</taxon>
        <taxon>Pseudonocardiales</taxon>
        <taxon>Pseudonocardiaceae</taxon>
        <taxon>Amycolatopsis</taxon>
    </lineage>
</organism>
<dbReference type="Gene3D" id="3.90.1300.10">
    <property type="entry name" value="Amidase signature (AS) domain"/>
    <property type="match status" value="2"/>
</dbReference>
<evidence type="ECO:0000313" key="4">
    <source>
        <dbReference type="EMBL" id="MFD2419143.1"/>
    </source>
</evidence>
<dbReference type="Pfam" id="PF01425">
    <property type="entry name" value="Amidase"/>
    <property type="match status" value="2"/>
</dbReference>
<evidence type="ECO:0000256" key="2">
    <source>
        <dbReference type="SAM" id="MobiDB-lite"/>
    </source>
</evidence>
<dbReference type="PANTHER" id="PTHR11895:SF7">
    <property type="entry name" value="GLUTAMYL-TRNA(GLN) AMIDOTRANSFERASE SUBUNIT A, MITOCHONDRIAL"/>
    <property type="match status" value="1"/>
</dbReference>
<comment type="caution">
    <text evidence="4">The sequence shown here is derived from an EMBL/GenBank/DDBJ whole genome shotgun (WGS) entry which is preliminary data.</text>
</comment>
<feature type="domain" description="Amidase" evidence="3">
    <location>
        <begin position="22"/>
        <end position="193"/>
    </location>
</feature>
<sequence>MVATAVEIASAVRAGTLDPVRVTERALAGIEAGDRVVNAFRVVRTEEALEEAGAVAERADLAELPLAGVPVAVKDVVEVKGEYAAWGSVAYPPTSATEDHELVRRLRAAGAVIVGLTRVPELCVWPMSDVPGAITRNPWQPAYTAGGSSGGSAAAVAAGFVPVAHGTDGLGSVRLPSAMCGIVGIKPGADILSEGLFANRQWPGENDRPNAPSEGSLSRGQGSDQPKRESGTGESPGHEIGSARSSTDTEEGWFGLSAHGSHATTVSDAALMLSVLAGRPDFAEIGEPGELRVAVSTVTPLTHFPVPKPLRSAVDRVAGLLAEDGHRVERATPRYSLEAALGLVGRWFAGPAEQAATLDANLLQPRTRTLTRIGRAMQAAGLIQPGTRRRWLARTEEFFTRYDVLLTPTLGALPPKAERWHERSFLANMLPSGRVAPFTGLWNLAGYPAMSVPAARHPSGLPIGVQLVAPAGGESRLLALAARLERLNPWPRTP</sequence>
<evidence type="ECO:0000256" key="1">
    <source>
        <dbReference type="ARBA" id="ARBA00009199"/>
    </source>
</evidence>
<dbReference type="InterPro" id="IPR023631">
    <property type="entry name" value="Amidase_dom"/>
</dbReference>
<dbReference type="InterPro" id="IPR036928">
    <property type="entry name" value="AS_sf"/>
</dbReference>
<feature type="domain" description="Amidase" evidence="3">
    <location>
        <begin position="256"/>
        <end position="478"/>
    </location>
</feature>
<reference evidence="5" key="1">
    <citation type="journal article" date="2019" name="Int. J. Syst. Evol. Microbiol.">
        <title>The Global Catalogue of Microorganisms (GCM) 10K type strain sequencing project: providing services to taxonomists for standard genome sequencing and annotation.</title>
        <authorList>
            <consortium name="The Broad Institute Genomics Platform"/>
            <consortium name="The Broad Institute Genome Sequencing Center for Infectious Disease"/>
            <person name="Wu L."/>
            <person name="Ma J."/>
        </authorList>
    </citation>
    <scope>NUCLEOTIDE SEQUENCE [LARGE SCALE GENOMIC DNA]</scope>
    <source>
        <strain evidence="5">CGMCC 4.7645</strain>
    </source>
</reference>
<evidence type="ECO:0000259" key="3">
    <source>
        <dbReference type="Pfam" id="PF01425"/>
    </source>
</evidence>